<name>A0AAC9EX87_9PROT</name>
<dbReference type="Pfam" id="PF03900">
    <property type="entry name" value="Porphobil_deamC"/>
    <property type="match status" value="1"/>
</dbReference>
<sequence>MTTHPLRIGTRGSPLALAQAHETRDRLIAAHPHLAAPGAIEIVVFKTTGDRILDRTLAEAGGKGLFTKELEEALFDNRADLAVHSMKDVPTQLPDGLEIATLLPREDPRDAFFARSGGGLADLPAGAVVGTAGLRRQAQVLELRPDLTIVPLRGNVQTRLSKLDAGEVDATLLALAGLRRLGLTSRISAVLEPETMLPAVAQGAIGIEIRSDDSDTRALLAPLNCAETTVRVTAERALLAALDGSCRTPIAALAMLEGDRLHLRAKVLSHDGRSIFRAERRGTAAEALLLGADAGAEIRSQLPPGFFAAAPH</sequence>
<reference evidence="11 12" key="2">
    <citation type="journal article" date="2016" name="Genome Announc.">
        <title>Complete Genome Sequence of a Strain of Azospirillum thiophilum Isolated from a Sulfide Spring.</title>
        <authorList>
            <person name="Fomenkov A."/>
            <person name="Vincze T."/>
            <person name="Grabovich M."/>
            <person name="Anton B.P."/>
            <person name="Dubinina G."/>
            <person name="Orlova M."/>
            <person name="Belousova E."/>
            <person name="Roberts R.J."/>
        </authorList>
    </citation>
    <scope>NUCLEOTIDE SEQUENCE [LARGE SCALE GENOMIC DNA]</scope>
    <source>
        <strain evidence="11 12">BV-S</strain>
    </source>
</reference>
<keyword evidence="12" id="KW-1185">Reference proteome</keyword>
<comment type="pathway">
    <text evidence="2">Porphyrin-containing compound metabolism; protoporphyrin-IX biosynthesis; coproporphyrinogen-III from 5-aminolevulinate: step 2/4.</text>
</comment>
<keyword evidence="6 8" id="KW-0627">Porphyrin biosynthesis</keyword>
<evidence type="ECO:0000256" key="4">
    <source>
        <dbReference type="ARBA" id="ARBA00011245"/>
    </source>
</evidence>
<evidence type="ECO:0000256" key="8">
    <source>
        <dbReference type="HAMAP-Rule" id="MF_00260"/>
    </source>
</evidence>
<keyword evidence="5 8" id="KW-0808">Transferase</keyword>
<evidence type="ECO:0000256" key="5">
    <source>
        <dbReference type="ARBA" id="ARBA00022679"/>
    </source>
</evidence>
<dbReference type="InterPro" id="IPR000860">
    <property type="entry name" value="HemC"/>
</dbReference>
<dbReference type="InterPro" id="IPR036803">
    <property type="entry name" value="Porphobilinogen_deaminase_C_sf"/>
</dbReference>
<comment type="miscellaneous">
    <text evidence="8">The porphobilinogen subunits are added to the dipyrromethane group.</text>
</comment>
<dbReference type="NCBIfam" id="TIGR00212">
    <property type="entry name" value="hemC"/>
    <property type="match status" value="1"/>
</dbReference>
<protein>
    <recommendedName>
        <fullName evidence="8">Porphobilinogen deaminase</fullName>
        <shortName evidence="8">PBG</shortName>
        <ecNumber evidence="8">2.5.1.61</ecNumber>
    </recommendedName>
    <alternativeName>
        <fullName evidence="8">Hydroxymethylbilane synthase</fullName>
        <shortName evidence="8">HMBS</shortName>
    </alternativeName>
    <alternativeName>
        <fullName evidence="8">Pre-uroporphyrinogen synthase</fullName>
    </alternativeName>
</protein>
<dbReference type="InterPro" id="IPR022417">
    <property type="entry name" value="Porphobilin_deaminase_N"/>
</dbReference>
<accession>A0AAC9EX87</accession>
<evidence type="ECO:0000256" key="2">
    <source>
        <dbReference type="ARBA" id="ARBA00004735"/>
    </source>
</evidence>
<dbReference type="EC" id="2.5.1.61" evidence="8"/>
<dbReference type="PANTHER" id="PTHR11557">
    <property type="entry name" value="PORPHOBILINOGEN DEAMINASE"/>
    <property type="match status" value="1"/>
</dbReference>
<dbReference type="Proteomes" id="UP000069935">
    <property type="component" value="Chromosome 1"/>
</dbReference>
<dbReference type="PRINTS" id="PR00151">
    <property type="entry name" value="PORPHBDMNASE"/>
</dbReference>
<dbReference type="KEGG" id="ati:AL072_06015"/>
<feature type="modified residue" description="S-(dipyrrolylmethanemethyl)cysteine" evidence="8">
    <location>
        <position position="246"/>
    </location>
</feature>
<dbReference type="PROSITE" id="PS00533">
    <property type="entry name" value="PORPHOBILINOGEN_DEAM"/>
    <property type="match status" value="1"/>
</dbReference>
<reference evidence="12" key="1">
    <citation type="submission" date="2015-08" db="EMBL/GenBank/DDBJ databases">
        <title>Complete Genome Sequence of Azospirillum thiophilum BV-S.</title>
        <authorList>
            <person name="Fomenkov A."/>
            <person name="Vincze T."/>
            <person name="Grabovich M."/>
            <person name="Dubinina G."/>
            <person name="Orlova M."/>
            <person name="Belousova E."/>
            <person name="Roberts R.J."/>
        </authorList>
    </citation>
    <scope>NUCLEOTIDE SEQUENCE [LARGE SCALE GENOMIC DNA]</scope>
    <source>
        <strain evidence="12">BV-S</strain>
    </source>
</reference>
<evidence type="ECO:0000256" key="3">
    <source>
        <dbReference type="ARBA" id="ARBA00005638"/>
    </source>
</evidence>
<evidence type="ECO:0000256" key="7">
    <source>
        <dbReference type="ARBA" id="ARBA00048169"/>
    </source>
</evidence>
<dbReference type="PANTHER" id="PTHR11557:SF0">
    <property type="entry name" value="PORPHOBILINOGEN DEAMINASE"/>
    <property type="match status" value="1"/>
</dbReference>
<dbReference type="AlphaFoldDB" id="A0AAC9EX87"/>
<dbReference type="Pfam" id="PF01379">
    <property type="entry name" value="Porphobil_deam"/>
    <property type="match status" value="1"/>
</dbReference>
<dbReference type="HAMAP" id="MF_00260">
    <property type="entry name" value="Porphobil_deam"/>
    <property type="match status" value="1"/>
</dbReference>
<evidence type="ECO:0000259" key="10">
    <source>
        <dbReference type="Pfam" id="PF03900"/>
    </source>
</evidence>
<dbReference type="FunFam" id="3.40.190.10:FF:000005">
    <property type="entry name" value="Porphobilinogen deaminase"/>
    <property type="match status" value="1"/>
</dbReference>
<dbReference type="GO" id="GO:0006782">
    <property type="term" value="P:protoporphyrinogen IX biosynthetic process"/>
    <property type="evidence" value="ECO:0007669"/>
    <property type="project" value="UniProtKB-UniRule"/>
</dbReference>
<dbReference type="GO" id="GO:0005737">
    <property type="term" value="C:cytoplasm"/>
    <property type="evidence" value="ECO:0007669"/>
    <property type="project" value="UniProtKB-UniRule"/>
</dbReference>
<comment type="similarity">
    <text evidence="3 8">Belongs to the HMBS family.</text>
</comment>
<evidence type="ECO:0000256" key="1">
    <source>
        <dbReference type="ARBA" id="ARBA00002869"/>
    </source>
</evidence>
<comment type="subunit">
    <text evidence="4 8">Monomer.</text>
</comment>
<dbReference type="FunFam" id="3.40.190.10:FF:000004">
    <property type="entry name" value="Porphobilinogen deaminase"/>
    <property type="match status" value="1"/>
</dbReference>
<dbReference type="GO" id="GO:0004418">
    <property type="term" value="F:hydroxymethylbilane synthase activity"/>
    <property type="evidence" value="ECO:0007669"/>
    <property type="project" value="UniProtKB-UniRule"/>
</dbReference>
<comment type="function">
    <text evidence="1 8">Tetrapolymerization of the monopyrrole PBG into the hydroxymethylbilane pre-uroporphyrinogen in several discrete steps.</text>
</comment>
<evidence type="ECO:0000256" key="6">
    <source>
        <dbReference type="ARBA" id="ARBA00023244"/>
    </source>
</evidence>
<comment type="catalytic activity">
    <reaction evidence="7 8">
        <text>4 porphobilinogen + H2O = hydroxymethylbilane + 4 NH4(+)</text>
        <dbReference type="Rhea" id="RHEA:13185"/>
        <dbReference type="ChEBI" id="CHEBI:15377"/>
        <dbReference type="ChEBI" id="CHEBI:28938"/>
        <dbReference type="ChEBI" id="CHEBI:57845"/>
        <dbReference type="ChEBI" id="CHEBI:58126"/>
        <dbReference type="EC" id="2.5.1.61"/>
    </reaction>
</comment>
<dbReference type="InterPro" id="IPR022419">
    <property type="entry name" value="Porphobilin_deaminase_cofac_BS"/>
</dbReference>
<feature type="domain" description="Porphobilinogen deaminase C-terminal" evidence="10">
    <location>
        <begin position="230"/>
        <end position="298"/>
    </location>
</feature>
<gene>
    <name evidence="8" type="primary">hemC</name>
    <name evidence="11" type="ORF">AL072_06015</name>
</gene>
<dbReference type="InterPro" id="IPR022418">
    <property type="entry name" value="Porphobilinogen_deaminase_C"/>
</dbReference>
<dbReference type="SUPFAM" id="SSF54782">
    <property type="entry name" value="Porphobilinogen deaminase (hydroxymethylbilane synthase), C-terminal domain"/>
    <property type="match status" value="1"/>
</dbReference>
<dbReference type="SUPFAM" id="SSF53850">
    <property type="entry name" value="Periplasmic binding protein-like II"/>
    <property type="match status" value="1"/>
</dbReference>
<comment type="cofactor">
    <cofactor evidence="8">
        <name>dipyrromethane</name>
        <dbReference type="ChEBI" id="CHEBI:60342"/>
    </cofactor>
    <text evidence="8">Binds 1 dipyrromethane group covalently.</text>
</comment>
<evidence type="ECO:0000313" key="12">
    <source>
        <dbReference type="Proteomes" id="UP000069935"/>
    </source>
</evidence>
<dbReference type="RefSeq" id="WP_045581095.1">
    <property type="nucleotide sequence ID" value="NZ_CP012401.1"/>
</dbReference>
<dbReference type="Gene3D" id="3.40.190.10">
    <property type="entry name" value="Periplasmic binding protein-like II"/>
    <property type="match status" value="2"/>
</dbReference>
<evidence type="ECO:0000313" key="11">
    <source>
        <dbReference type="EMBL" id="ALG70541.1"/>
    </source>
</evidence>
<proteinExistence type="inferred from homology"/>
<dbReference type="EMBL" id="CP012401">
    <property type="protein sequence ID" value="ALG70541.1"/>
    <property type="molecule type" value="Genomic_DNA"/>
</dbReference>
<evidence type="ECO:0000259" key="9">
    <source>
        <dbReference type="Pfam" id="PF01379"/>
    </source>
</evidence>
<feature type="domain" description="Porphobilinogen deaminase N-terminal" evidence="9">
    <location>
        <begin position="6"/>
        <end position="217"/>
    </location>
</feature>
<dbReference type="Gene3D" id="3.30.160.40">
    <property type="entry name" value="Porphobilinogen deaminase, C-terminal domain"/>
    <property type="match status" value="1"/>
</dbReference>
<organism evidence="11 12">
    <name type="scientific">Azospirillum thiophilum</name>
    <dbReference type="NCBI Taxonomy" id="528244"/>
    <lineage>
        <taxon>Bacteria</taxon>
        <taxon>Pseudomonadati</taxon>
        <taxon>Pseudomonadota</taxon>
        <taxon>Alphaproteobacteria</taxon>
        <taxon>Rhodospirillales</taxon>
        <taxon>Azospirillaceae</taxon>
        <taxon>Azospirillum</taxon>
    </lineage>
</organism>
<dbReference type="PIRSF" id="PIRSF001438">
    <property type="entry name" value="4pyrrol_synth_OHMeBilane_synth"/>
    <property type="match status" value="1"/>
</dbReference>